<keyword evidence="2" id="KW-0812">Transmembrane</keyword>
<feature type="region of interest" description="Disordered" evidence="1">
    <location>
        <begin position="52"/>
        <end position="73"/>
    </location>
</feature>
<name>A0AA36FH35_OCTVU</name>
<sequence length="172" mass="19765">MHSPRTEIPILLGEPAMKEQRNSFERNAMLDQTKRWLRTVFLRDFSASQNFASENNHEGTKSTETEKDQPGHSAVEIVPYDANDVNKLTNIKKPDKKHKISLHDALILDKKDWSNLYLGPIEEKEDLGSHETREPDDIKWSSKKMIIIWIMTAISVIVLIITISMCGLDFCD</sequence>
<feature type="compositionally biased region" description="Basic and acidic residues" evidence="1">
    <location>
        <begin position="55"/>
        <end position="70"/>
    </location>
</feature>
<accession>A0AA36FH35</accession>
<keyword evidence="4" id="KW-1185">Reference proteome</keyword>
<keyword evidence="2" id="KW-1133">Transmembrane helix</keyword>
<evidence type="ECO:0000256" key="1">
    <source>
        <dbReference type="SAM" id="MobiDB-lite"/>
    </source>
</evidence>
<keyword evidence="2" id="KW-0472">Membrane</keyword>
<protein>
    <submittedName>
        <fullName evidence="3">Uncharacterized protein</fullName>
    </submittedName>
</protein>
<dbReference type="EMBL" id="OX597834">
    <property type="protein sequence ID" value="CAI9738380.1"/>
    <property type="molecule type" value="Genomic_DNA"/>
</dbReference>
<organism evidence="3 4">
    <name type="scientific">Octopus vulgaris</name>
    <name type="common">Common octopus</name>
    <dbReference type="NCBI Taxonomy" id="6645"/>
    <lineage>
        <taxon>Eukaryota</taxon>
        <taxon>Metazoa</taxon>
        <taxon>Spiralia</taxon>
        <taxon>Lophotrochozoa</taxon>
        <taxon>Mollusca</taxon>
        <taxon>Cephalopoda</taxon>
        <taxon>Coleoidea</taxon>
        <taxon>Octopodiformes</taxon>
        <taxon>Octopoda</taxon>
        <taxon>Incirrata</taxon>
        <taxon>Octopodidae</taxon>
        <taxon>Octopus</taxon>
    </lineage>
</organism>
<feature type="transmembrane region" description="Helical" evidence="2">
    <location>
        <begin position="146"/>
        <end position="170"/>
    </location>
</feature>
<reference evidence="3" key="1">
    <citation type="submission" date="2023-08" db="EMBL/GenBank/DDBJ databases">
        <authorList>
            <person name="Alioto T."/>
            <person name="Alioto T."/>
            <person name="Gomez Garrido J."/>
        </authorList>
    </citation>
    <scope>NUCLEOTIDE SEQUENCE</scope>
</reference>
<evidence type="ECO:0000313" key="3">
    <source>
        <dbReference type="EMBL" id="CAI9738380.1"/>
    </source>
</evidence>
<dbReference type="AlphaFoldDB" id="A0AA36FH35"/>
<proteinExistence type="predicted"/>
<evidence type="ECO:0000313" key="4">
    <source>
        <dbReference type="Proteomes" id="UP001162480"/>
    </source>
</evidence>
<dbReference type="Proteomes" id="UP001162480">
    <property type="component" value="Chromosome 21"/>
</dbReference>
<evidence type="ECO:0000256" key="2">
    <source>
        <dbReference type="SAM" id="Phobius"/>
    </source>
</evidence>
<gene>
    <name evidence="3" type="ORF">OCTVUL_1B025091</name>
</gene>